<gene>
    <name evidence="2" type="ORF">DCF19_04470</name>
</gene>
<dbReference type="InterPro" id="IPR035985">
    <property type="entry name" value="Ubiquitin-activating_enz"/>
</dbReference>
<proteinExistence type="predicted"/>
<evidence type="ECO:0000259" key="1">
    <source>
        <dbReference type="Pfam" id="PF00899"/>
    </source>
</evidence>
<dbReference type="SUPFAM" id="SSF69572">
    <property type="entry name" value="Activating enzymes of the ubiquitin-like proteins"/>
    <property type="match status" value="1"/>
</dbReference>
<dbReference type="GO" id="GO:0061503">
    <property type="term" value="F:tRNA threonylcarbamoyladenosine dehydratase"/>
    <property type="evidence" value="ECO:0007669"/>
    <property type="project" value="TreeGrafter"/>
</dbReference>
<dbReference type="GO" id="GO:0008641">
    <property type="term" value="F:ubiquitin-like modifier activating enzyme activity"/>
    <property type="evidence" value="ECO:0007669"/>
    <property type="project" value="InterPro"/>
</dbReference>
<dbReference type="GO" id="GO:0061504">
    <property type="term" value="P:cyclic threonylcarbamoyladenosine biosynthetic process"/>
    <property type="evidence" value="ECO:0007669"/>
    <property type="project" value="TreeGrafter"/>
</dbReference>
<evidence type="ECO:0000313" key="2">
    <source>
        <dbReference type="EMBL" id="PZO43887.1"/>
    </source>
</evidence>
<dbReference type="AlphaFoldDB" id="A0A2W4WL23"/>
<comment type="caution">
    <text evidence="2">The sequence shown here is derived from an EMBL/GenBank/DDBJ whole genome shotgun (WGS) entry which is preliminary data.</text>
</comment>
<protein>
    <submittedName>
        <fullName evidence="2">Thiamine biosynthesis protein ThiF</fullName>
    </submittedName>
</protein>
<organism evidence="2 3">
    <name type="scientific">Pseudanabaena frigida</name>
    <dbReference type="NCBI Taxonomy" id="945775"/>
    <lineage>
        <taxon>Bacteria</taxon>
        <taxon>Bacillati</taxon>
        <taxon>Cyanobacteriota</taxon>
        <taxon>Cyanophyceae</taxon>
        <taxon>Pseudanabaenales</taxon>
        <taxon>Pseudanabaenaceae</taxon>
        <taxon>Pseudanabaena</taxon>
    </lineage>
</organism>
<sequence>MKTTLTLTDKQRKILQKHLFPDDGNEAVAIALCGRLTSEDENRLIVHTIHPIPHEYCSVRAPDRVAWSTEILIPLLEEAIKHNWGVVKIHGHPEHSPWHSEVDDDSDRSLFPSIYGWLDDGYPHVSAILLPSGRIVGRLVNADGSFDNLETVKVVGDDLSFYHSVQENGLTPEFAKRTEQAFGKGTFDLLKTLKVGVVGCSGTGSPAIEQLVRLGIGELVLVDPDCIEEKNLNRILNSTIEDVRQKTPKVELMKRNIHNIGLGTLVKTYFQNLFDPKVVKAVASCDIVFGCMDSVDGRHLLNRLTTFYSIPYIDVGIRLVADGKGGIDQICGGVHYLQPAQSLLERRLYTQKDLEAANLLRVDPESYKESLKVGYISGVDEDRPAVISVNMFFASLAVMEMLGRLHQYRNEPNSEYSIWQVSLSDSFLEHSSDDSTSSSLENCIGKGNVYPLLGMPSLSERR</sequence>
<reference evidence="2 3" key="2">
    <citation type="submission" date="2018-06" db="EMBL/GenBank/DDBJ databases">
        <title>Metagenomic assembly of (sub)arctic Cyanobacteria and their associated microbiome from non-axenic cultures.</title>
        <authorList>
            <person name="Baurain D."/>
        </authorList>
    </citation>
    <scope>NUCLEOTIDE SEQUENCE [LARGE SCALE GENOMIC DNA]</scope>
    <source>
        <strain evidence="2">ULC066bin1</strain>
    </source>
</reference>
<dbReference type="PANTHER" id="PTHR43267:SF1">
    <property type="entry name" value="TRNA THREONYLCARBAMOYLADENOSINE DEHYDRATASE"/>
    <property type="match status" value="1"/>
</dbReference>
<dbReference type="InterPro" id="IPR000594">
    <property type="entry name" value="ThiF_NAD_FAD-bd"/>
</dbReference>
<dbReference type="CDD" id="cd01483">
    <property type="entry name" value="E1_enzyme_family"/>
    <property type="match status" value="1"/>
</dbReference>
<dbReference type="PANTHER" id="PTHR43267">
    <property type="entry name" value="TRNA THREONYLCARBAMOYLADENOSINE DEHYDRATASE"/>
    <property type="match status" value="1"/>
</dbReference>
<dbReference type="Pfam" id="PF00899">
    <property type="entry name" value="ThiF"/>
    <property type="match status" value="1"/>
</dbReference>
<reference evidence="2 3" key="1">
    <citation type="submission" date="2018-04" db="EMBL/GenBank/DDBJ databases">
        <authorList>
            <person name="Go L.Y."/>
            <person name="Mitchell J.A."/>
        </authorList>
    </citation>
    <scope>NUCLEOTIDE SEQUENCE [LARGE SCALE GENOMIC DNA]</scope>
    <source>
        <strain evidence="2">ULC066bin1</strain>
    </source>
</reference>
<accession>A0A2W4WL23</accession>
<dbReference type="InterPro" id="IPR045886">
    <property type="entry name" value="ThiF/MoeB/HesA"/>
</dbReference>
<name>A0A2W4WL23_9CYAN</name>
<evidence type="ECO:0000313" key="3">
    <source>
        <dbReference type="Proteomes" id="UP000249467"/>
    </source>
</evidence>
<dbReference type="Gene3D" id="3.40.140.10">
    <property type="entry name" value="Cytidine Deaminase, domain 2"/>
    <property type="match status" value="1"/>
</dbReference>
<dbReference type="Proteomes" id="UP000249467">
    <property type="component" value="Unassembled WGS sequence"/>
</dbReference>
<feature type="domain" description="THIF-type NAD/FAD binding fold" evidence="1">
    <location>
        <begin position="181"/>
        <end position="421"/>
    </location>
</feature>
<dbReference type="Gene3D" id="3.40.50.720">
    <property type="entry name" value="NAD(P)-binding Rossmann-like Domain"/>
    <property type="match status" value="1"/>
</dbReference>
<dbReference type="EMBL" id="QBML01000004">
    <property type="protein sequence ID" value="PZO43887.1"/>
    <property type="molecule type" value="Genomic_DNA"/>
</dbReference>